<keyword evidence="15" id="KW-0812">Transmembrane</keyword>
<feature type="transmembrane region" description="Helical" evidence="15">
    <location>
        <begin position="83"/>
        <end position="105"/>
    </location>
</feature>
<dbReference type="PROSITE" id="PS50109">
    <property type="entry name" value="HIS_KIN"/>
    <property type="match status" value="1"/>
</dbReference>
<evidence type="ECO:0000256" key="4">
    <source>
        <dbReference type="ARBA" id="ARBA00012438"/>
    </source>
</evidence>
<keyword evidence="5 14" id="KW-0597">Phosphoprotein</keyword>
<organism evidence="18 19">
    <name type="scientific">Leptolyngbya boryana NIES-2135</name>
    <dbReference type="NCBI Taxonomy" id="1973484"/>
    <lineage>
        <taxon>Bacteria</taxon>
        <taxon>Bacillati</taxon>
        <taxon>Cyanobacteriota</taxon>
        <taxon>Cyanophyceae</taxon>
        <taxon>Leptolyngbyales</taxon>
        <taxon>Leptolyngbyaceae</taxon>
        <taxon>Leptolyngbya group</taxon>
        <taxon>Leptolyngbya</taxon>
    </lineage>
</organism>
<dbReference type="SUPFAM" id="SSF52172">
    <property type="entry name" value="CheY-like"/>
    <property type="match status" value="1"/>
</dbReference>
<dbReference type="InterPro" id="IPR003594">
    <property type="entry name" value="HATPase_dom"/>
</dbReference>
<sequence>MFYRLNRFDSDPVAFCANQHPDWLPTFAPLIFMLMLAELGLGALIQAPLVWLVAPVLFALCVVCPRSQWMSGLGFVALLNRDIPIRSAIALGIVGLLGSGVRVYLLRQEWQQASQAMLASLIQDETALTPEHAIQQALTALKKITGATGAIALRQLDEVTAEALAALPHNILPDRLTTPMLFAEALSQNQCLHYSDYASTPQASPALLAQGVRSIAVLPLQQVENVQGAIVLLWHQRINPSRSLQQFLDSLRGGLGNLLRFQDLTLRFDQLQARFEAMLETIPQGIVFIDESGEQGWINHTAAKYLNLAHGAVEPSAIAQAMVALRLKADNQAEIAAQAAELFTQPGAKIRDWHWFLSDPQPIVLSLSSTPTDGRDVPGRLWVLDNITERKQAELAMQTARELAESATRAKSEFLANMSHEIRTPLNGILGYAQILEKDRSLNEFQKKGVGIIHQCGEHLLTLINDLLDLSKIEAEKMELVPQKFHFPSFLEAIADICQIRAEQRQITLIYQPRLPLPQYVYADEKRLRQILLNILGNAVKFTEVGSVLFQVGCIENTKVRFEIQDTGIGIAPEQLEAIFSPFQQVGESDRKTEGTGLGLSISSQLLKIMGSEIHVNSTLGKGSTFWFDLVLPEVEARSRSADPSTASPCAVVGYAGRPRSVLVVDDQAANRSVLVHLLEPLGFNVIEAENGQVALREAHQNKPDAILLDLVMPVMDGFEAVRQIRQSPDLRDTIVIATSASVFGYDQQASHDSGCNGFIAKPIRETELLAQLQTHLDLEWHYEAEIETSREHTVSENALDPIVAPPHAELNTLFDLARMGDLKGILEQATHLEQQNPEWEPFVVQLRRLAQGFKERQILELIKRYQG</sequence>
<dbReference type="CDD" id="cd00082">
    <property type="entry name" value="HisKA"/>
    <property type="match status" value="1"/>
</dbReference>
<dbReference type="SMART" id="SM00387">
    <property type="entry name" value="HATPase_c"/>
    <property type="match status" value="1"/>
</dbReference>
<dbReference type="SMART" id="SM00388">
    <property type="entry name" value="HisKA"/>
    <property type="match status" value="1"/>
</dbReference>
<dbReference type="SMART" id="SM00448">
    <property type="entry name" value="REC"/>
    <property type="match status" value="1"/>
</dbReference>
<evidence type="ECO:0000256" key="8">
    <source>
        <dbReference type="ARBA" id="ARBA00022777"/>
    </source>
</evidence>
<evidence type="ECO:0000256" key="6">
    <source>
        <dbReference type="ARBA" id="ARBA00022679"/>
    </source>
</evidence>
<dbReference type="Proteomes" id="UP000217895">
    <property type="component" value="Chromosome"/>
</dbReference>
<dbReference type="GO" id="GO:0005886">
    <property type="term" value="C:plasma membrane"/>
    <property type="evidence" value="ECO:0007669"/>
    <property type="project" value="TreeGrafter"/>
</dbReference>
<dbReference type="Pfam" id="PF00072">
    <property type="entry name" value="Response_reg"/>
    <property type="match status" value="1"/>
</dbReference>
<comment type="subcellular location">
    <subcellularLocation>
        <location evidence="2">Membrane</location>
    </subcellularLocation>
</comment>
<gene>
    <name evidence="18" type="ORF">NIES2135_59230</name>
</gene>
<dbReference type="InterPro" id="IPR011006">
    <property type="entry name" value="CheY-like_superfamily"/>
</dbReference>
<dbReference type="Pfam" id="PF02518">
    <property type="entry name" value="HATPase_c"/>
    <property type="match status" value="1"/>
</dbReference>
<evidence type="ECO:0000256" key="2">
    <source>
        <dbReference type="ARBA" id="ARBA00004370"/>
    </source>
</evidence>
<protein>
    <recommendedName>
        <fullName evidence="13">Circadian input-output histidine kinase CikA</fullName>
        <ecNumber evidence="4">2.7.13.3</ecNumber>
    </recommendedName>
</protein>
<dbReference type="Gene3D" id="3.30.565.10">
    <property type="entry name" value="Histidine kinase-like ATPase, C-terminal domain"/>
    <property type="match status" value="1"/>
</dbReference>
<keyword evidence="8" id="KW-0418">Kinase</keyword>
<dbReference type="SUPFAM" id="SSF47384">
    <property type="entry name" value="Homodimeric domain of signal transducing histidine kinase"/>
    <property type="match status" value="1"/>
</dbReference>
<dbReference type="GO" id="GO:0009927">
    <property type="term" value="F:histidine phosphotransfer kinase activity"/>
    <property type="evidence" value="ECO:0007669"/>
    <property type="project" value="TreeGrafter"/>
</dbReference>
<name>A0A1Z4JQV6_LEPBY</name>
<evidence type="ECO:0000256" key="14">
    <source>
        <dbReference type="PROSITE-ProRule" id="PRU00169"/>
    </source>
</evidence>
<evidence type="ECO:0000256" key="11">
    <source>
        <dbReference type="ARBA" id="ARBA00023136"/>
    </source>
</evidence>
<dbReference type="CDD" id="cd17546">
    <property type="entry name" value="REC_hyHK_CKI1_RcsC-like"/>
    <property type="match status" value="1"/>
</dbReference>
<dbReference type="SUPFAM" id="SSF55785">
    <property type="entry name" value="PYP-like sensor domain (PAS domain)"/>
    <property type="match status" value="1"/>
</dbReference>
<dbReference type="FunFam" id="1.10.287.130:FF:000038">
    <property type="entry name" value="Sensory transduction histidine kinase"/>
    <property type="match status" value="1"/>
</dbReference>
<dbReference type="Gene3D" id="3.30.450.40">
    <property type="match status" value="1"/>
</dbReference>
<dbReference type="InterPro" id="IPR005467">
    <property type="entry name" value="His_kinase_dom"/>
</dbReference>
<dbReference type="PANTHER" id="PTHR43047">
    <property type="entry name" value="TWO-COMPONENT HISTIDINE PROTEIN KINASE"/>
    <property type="match status" value="1"/>
</dbReference>
<accession>A0A1Z4JQV6</accession>
<dbReference type="InterPro" id="IPR001789">
    <property type="entry name" value="Sig_transdc_resp-reg_receiver"/>
</dbReference>
<keyword evidence="15" id="KW-1133">Transmembrane helix</keyword>
<evidence type="ECO:0000259" key="16">
    <source>
        <dbReference type="PROSITE" id="PS50109"/>
    </source>
</evidence>
<feature type="domain" description="Response regulatory" evidence="17">
    <location>
        <begin position="661"/>
        <end position="777"/>
    </location>
</feature>
<dbReference type="InterPro" id="IPR003661">
    <property type="entry name" value="HisK_dim/P_dom"/>
</dbReference>
<keyword evidence="12" id="KW-0131">Cell cycle</keyword>
<evidence type="ECO:0000256" key="1">
    <source>
        <dbReference type="ARBA" id="ARBA00000085"/>
    </source>
</evidence>
<keyword evidence="11 15" id="KW-0472">Membrane</keyword>
<dbReference type="PROSITE" id="PS50110">
    <property type="entry name" value="RESPONSE_REGULATORY"/>
    <property type="match status" value="1"/>
</dbReference>
<feature type="domain" description="Histidine kinase" evidence="16">
    <location>
        <begin position="417"/>
        <end position="634"/>
    </location>
</feature>
<dbReference type="Gene3D" id="1.10.287.130">
    <property type="match status" value="1"/>
</dbReference>
<dbReference type="EC" id="2.7.13.3" evidence="4"/>
<dbReference type="InterPro" id="IPR029016">
    <property type="entry name" value="GAF-like_dom_sf"/>
</dbReference>
<evidence type="ECO:0000256" key="10">
    <source>
        <dbReference type="ARBA" id="ARBA00023012"/>
    </source>
</evidence>
<comment type="similarity">
    <text evidence="3">In the N-terminal section; belongs to the phytochrome family.</text>
</comment>
<keyword evidence="6" id="KW-0808">Transferase</keyword>
<keyword evidence="9 18" id="KW-0067">ATP-binding</keyword>
<dbReference type="SUPFAM" id="SSF55781">
    <property type="entry name" value="GAF domain-like"/>
    <property type="match status" value="1"/>
</dbReference>
<dbReference type="GO" id="GO:0005524">
    <property type="term" value="F:ATP binding"/>
    <property type="evidence" value="ECO:0007669"/>
    <property type="project" value="UniProtKB-KW"/>
</dbReference>
<proteinExistence type="inferred from homology"/>
<dbReference type="GO" id="GO:0000155">
    <property type="term" value="F:phosphorelay sensor kinase activity"/>
    <property type="evidence" value="ECO:0007669"/>
    <property type="project" value="InterPro"/>
</dbReference>
<dbReference type="InterPro" id="IPR036097">
    <property type="entry name" value="HisK_dim/P_sf"/>
</dbReference>
<dbReference type="InterPro" id="IPR004358">
    <property type="entry name" value="Sig_transdc_His_kin-like_C"/>
</dbReference>
<dbReference type="Gene3D" id="3.40.50.2300">
    <property type="match status" value="1"/>
</dbReference>
<feature type="modified residue" description="4-aspartylphosphate" evidence="14">
    <location>
        <position position="710"/>
    </location>
</feature>
<evidence type="ECO:0000256" key="7">
    <source>
        <dbReference type="ARBA" id="ARBA00022741"/>
    </source>
</evidence>
<dbReference type="FunFam" id="3.30.565.10:FF:000010">
    <property type="entry name" value="Sensor histidine kinase RcsC"/>
    <property type="match status" value="1"/>
</dbReference>
<dbReference type="PANTHER" id="PTHR43047:SF72">
    <property type="entry name" value="OSMOSENSING HISTIDINE PROTEIN KINASE SLN1"/>
    <property type="match status" value="1"/>
</dbReference>
<keyword evidence="19" id="KW-1185">Reference proteome</keyword>
<dbReference type="CDD" id="cd16922">
    <property type="entry name" value="HATPase_EvgS-ArcB-TorS-like"/>
    <property type="match status" value="1"/>
</dbReference>
<dbReference type="EMBL" id="AP018203">
    <property type="protein sequence ID" value="BAY59047.1"/>
    <property type="molecule type" value="Genomic_DNA"/>
</dbReference>
<evidence type="ECO:0000256" key="12">
    <source>
        <dbReference type="ARBA" id="ARBA00023306"/>
    </source>
</evidence>
<dbReference type="Gene3D" id="3.30.450.20">
    <property type="entry name" value="PAS domain"/>
    <property type="match status" value="1"/>
</dbReference>
<evidence type="ECO:0000259" key="17">
    <source>
        <dbReference type="PROSITE" id="PS50110"/>
    </source>
</evidence>
<evidence type="ECO:0000256" key="13">
    <source>
        <dbReference type="ARBA" id="ARBA00074306"/>
    </source>
</evidence>
<keyword evidence="10" id="KW-0902">Two-component regulatory system</keyword>
<evidence type="ECO:0000256" key="3">
    <source>
        <dbReference type="ARBA" id="ARBA00006402"/>
    </source>
</evidence>
<evidence type="ECO:0000256" key="5">
    <source>
        <dbReference type="ARBA" id="ARBA00022553"/>
    </source>
</evidence>
<dbReference type="InterPro" id="IPR036890">
    <property type="entry name" value="HATPase_C_sf"/>
</dbReference>
<evidence type="ECO:0000313" key="18">
    <source>
        <dbReference type="EMBL" id="BAY59047.1"/>
    </source>
</evidence>
<reference evidence="18 19" key="1">
    <citation type="submission" date="2017-06" db="EMBL/GenBank/DDBJ databases">
        <title>Genome sequencing of cyanobaciteial culture collection at National Institute for Environmental Studies (NIES).</title>
        <authorList>
            <person name="Hirose Y."/>
            <person name="Shimura Y."/>
            <person name="Fujisawa T."/>
            <person name="Nakamura Y."/>
            <person name="Kawachi M."/>
        </authorList>
    </citation>
    <scope>NUCLEOTIDE SEQUENCE [LARGE SCALE GENOMIC DNA]</scope>
    <source>
        <strain evidence="18 19">NIES-2135</strain>
    </source>
</reference>
<feature type="transmembrane region" description="Helical" evidence="15">
    <location>
        <begin position="30"/>
        <end position="63"/>
    </location>
</feature>
<dbReference type="SUPFAM" id="SSF55874">
    <property type="entry name" value="ATPase domain of HSP90 chaperone/DNA topoisomerase II/histidine kinase"/>
    <property type="match status" value="1"/>
</dbReference>
<comment type="catalytic activity">
    <reaction evidence="1">
        <text>ATP + protein L-histidine = ADP + protein N-phospho-L-histidine.</text>
        <dbReference type="EC" id="2.7.13.3"/>
    </reaction>
</comment>
<evidence type="ECO:0000256" key="15">
    <source>
        <dbReference type="SAM" id="Phobius"/>
    </source>
</evidence>
<dbReference type="InterPro" id="IPR035965">
    <property type="entry name" value="PAS-like_dom_sf"/>
</dbReference>
<evidence type="ECO:0000256" key="9">
    <source>
        <dbReference type="ARBA" id="ARBA00022840"/>
    </source>
</evidence>
<evidence type="ECO:0000313" key="19">
    <source>
        <dbReference type="Proteomes" id="UP000217895"/>
    </source>
</evidence>
<dbReference type="Pfam" id="PF00512">
    <property type="entry name" value="HisKA"/>
    <property type="match status" value="1"/>
</dbReference>
<keyword evidence="7" id="KW-0547">Nucleotide-binding</keyword>
<dbReference type="AlphaFoldDB" id="A0A1Z4JQV6"/>
<dbReference type="PRINTS" id="PR00344">
    <property type="entry name" value="BCTRLSENSOR"/>
</dbReference>